<proteinExistence type="predicted"/>
<keyword evidence="3" id="KW-1185">Reference proteome</keyword>
<dbReference type="Proteomes" id="UP000299102">
    <property type="component" value="Unassembled WGS sequence"/>
</dbReference>
<organism evidence="2 3">
    <name type="scientific">Eumeta variegata</name>
    <name type="common">Bagworm moth</name>
    <name type="synonym">Eumeta japonica</name>
    <dbReference type="NCBI Taxonomy" id="151549"/>
    <lineage>
        <taxon>Eukaryota</taxon>
        <taxon>Metazoa</taxon>
        <taxon>Ecdysozoa</taxon>
        <taxon>Arthropoda</taxon>
        <taxon>Hexapoda</taxon>
        <taxon>Insecta</taxon>
        <taxon>Pterygota</taxon>
        <taxon>Neoptera</taxon>
        <taxon>Endopterygota</taxon>
        <taxon>Lepidoptera</taxon>
        <taxon>Glossata</taxon>
        <taxon>Ditrysia</taxon>
        <taxon>Tineoidea</taxon>
        <taxon>Psychidae</taxon>
        <taxon>Oiketicinae</taxon>
        <taxon>Eumeta</taxon>
    </lineage>
</organism>
<name>A0A4C1TQZ7_EUMVA</name>
<feature type="region of interest" description="Disordered" evidence="1">
    <location>
        <begin position="45"/>
        <end position="146"/>
    </location>
</feature>
<dbReference type="AlphaFoldDB" id="A0A4C1TQZ7"/>
<feature type="compositionally biased region" description="Basic and acidic residues" evidence="1">
    <location>
        <begin position="46"/>
        <end position="57"/>
    </location>
</feature>
<evidence type="ECO:0000313" key="2">
    <source>
        <dbReference type="EMBL" id="GBP16399.1"/>
    </source>
</evidence>
<accession>A0A4C1TQZ7</accession>
<feature type="compositionally biased region" description="Basic and acidic residues" evidence="1">
    <location>
        <begin position="134"/>
        <end position="146"/>
    </location>
</feature>
<sequence>MPDRPHAAGLNFKYMHYVSAARRPPPAHPPRAVCGLCASTPSSLKVETHTQSDDKQVNKASGRSSFHKVVTQDYDSKKTTDWKLAQSKKDKKKLQEKHHPKQPMKQLLRKSKQPWQKPNQKKLQKSRRIPRGKKMPEKEKNITHTH</sequence>
<evidence type="ECO:0000256" key="1">
    <source>
        <dbReference type="SAM" id="MobiDB-lite"/>
    </source>
</evidence>
<gene>
    <name evidence="2" type="ORF">EVAR_9981_1</name>
</gene>
<protein>
    <submittedName>
        <fullName evidence="2">Uncharacterized protein</fullName>
    </submittedName>
</protein>
<dbReference type="EMBL" id="BGZK01000079">
    <property type="protein sequence ID" value="GBP16399.1"/>
    <property type="molecule type" value="Genomic_DNA"/>
</dbReference>
<feature type="compositionally biased region" description="Basic residues" evidence="1">
    <location>
        <begin position="119"/>
        <end position="133"/>
    </location>
</feature>
<reference evidence="2 3" key="1">
    <citation type="journal article" date="2019" name="Commun. Biol.">
        <title>The bagworm genome reveals a unique fibroin gene that provides high tensile strength.</title>
        <authorList>
            <person name="Kono N."/>
            <person name="Nakamura H."/>
            <person name="Ohtoshi R."/>
            <person name="Tomita M."/>
            <person name="Numata K."/>
            <person name="Arakawa K."/>
        </authorList>
    </citation>
    <scope>NUCLEOTIDE SEQUENCE [LARGE SCALE GENOMIC DNA]</scope>
</reference>
<feature type="compositionally biased region" description="Basic residues" evidence="1">
    <location>
        <begin position="89"/>
        <end position="112"/>
    </location>
</feature>
<comment type="caution">
    <text evidence="2">The sequence shown here is derived from an EMBL/GenBank/DDBJ whole genome shotgun (WGS) entry which is preliminary data.</text>
</comment>
<evidence type="ECO:0000313" key="3">
    <source>
        <dbReference type="Proteomes" id="UP000299102"/>
    </source>
</evidence>